<evidence type="ECO:0000313" key="8">
    <source>
        <dbReference type="Proteomes" id="UP000198825"/>
    </source>
</evidence>
<sequence>MPGVRTFLETWSFDPVAALLVVAVLVAYLIGVRRAGRAGTRWPPGRTVAFLLTGAGSYAVVSFGFLGAESRELRWAFVTRVAALLLVVPLLGLLGRPLDLAQAALPPGGARVLRRVVGSRPAQLLGNAVVAPLVACAVFCVFLTPLAGAWRTSPAGEEATSLLLPLLGLLLVLPAAAQTGLRSEVFVVAEFGFAFLELVLDAVPGLVLRLTGHVLDGVGAVVGAVPHWFPGPLTDQHWAGDLLWSVAEVADLPVLTLLFVRWVRSDRHRARQVDGLSEAELDALVRDHLGRGR</sequence>
<evidence type="ECO:0000256" key="4">
    <source>
        <dbReference type="ARBA" id="ARBA00022989"/>
    </source>
</evidence>
<protein>
    <submittedName>
        <fullName evidence="7">Cytochrome c oxidase assembly factor CtaG</fullName>
    </submittedName>
</protein>
<feature type="transmembrane region" description="Helical" evidence="6">
    <location>
        <begin position="185"/>
        <end position="207"/>
    </location>
</feature>
<comment type="subcellular location">
    <subcellularLocation>
        <location evidence="1">Cell membrane</location>
        <topology evidence="1">Multi-pass membrane protein</topology>
    </subcellularLocation>
</comment>
<feature type="transmembrane region" description="Helical" evidence="6">
    <location>
        <begin position="159"/>
        <end position="178"/>
    </location>
</feature>
<gene>
    <name evidence="7" type="ORF">SAMN04488544_0191</name>
</gene>
<keyword evidence="3 6" id="KW-0812">Transmembrane</keyword>
<dbReference type="AlphaFoldDB" id="A0A1H2LHH6"/>
<feature type="transmembrane region" description="Helical" evidence="6">
    <location>
        <begin position="16"/>
        <end position="36"/>
    </location>
</feature>
<dbReference type="GO" id="GO:0005886">
    <property type="term" value="C:plasma membrane"/>
    <property type="evidence" value="ECO:0007669"/>
    <property type="project" value="UniProtKB-SubCell"/>
</dbReference>
<evidence type="ECO:0000313" key="7">
    <source>
        <dbReference type="EMBL" id="SDU80470.1"/>
    </source>
</evidence>
<dbReference type="STRING" id="546874.SAMN04488544_0191"/>
<dbReference type="InterPro" id="IPR019108">
    <property type="entry name" value="Caa3_assmbl_CtaG-rel"/>
</dbReference>
<feature type="transmembrane region" description="Helical" evidence="6">
    <location>
        <begin position="73"/>
        <end position="94"/>
    </location>
</feature>
<organism evidence="7 8">
    <name type="scientific">Microlunatus sagamiharensis</name>
    <dbReference type="NCBI Taxonomy" id="546874"/>
    <lineage>
        <taxon>Bacteria</taxon>
        <taxon>Bacillati</taxon>
        <taxon>Actinomycetota</taxon>
        <taxon>Actinomycetes</taxon>
        <taxon>Propionibacteriales</taxon>
        <taxon>Propionibacteriaceae</taxon>
        <taxon>Microlunatus</taxon>
    </lineage>
</organism>
<dbReference type="Proteomes" id="UP000198825">
    <property type="component" value="Chromosome I"/>
</dbReference>
<proteinExistence type="predicted"/>
<keyword evidence="4 6" id="KW-1133">Transmembrane helix</keyword>
<evidence type="ECO:0000256" key="3">
    <source>
        <dbReference type="ARBA" id="ARBA00022692"/>
    </source>
</evidence>
<evidence type="ECO:0000256" key="2">
    <source>
        <dbReference type="ARBA" id="ARBA00022475"/>
    </source>
</evidence>
<evidence type="ECO:0000256" key="5">
    <source>
        <dbReference type="ARBA" id="ARBA00023136"/>
    </source>
</evidence>
<dbReference type="RefSeq" id="WP_197680563.1">
    <property type="nucleotide sequence ID" value="NZ_LT629799.1"/>
</dbReference>
<evidence type="ECO:0000256" key="1">
    <source>
        <dbReference type="ARBA" id="ARBA00004651"/>
    </source>
</evidence>
<dbReference type="EMBL" id="LT629799">
    <property type="protein sequence ID" value="SDU80470.1"/>
    <property type="molecule type" value="Genomic_DNA"/>
</dbReference>
<keyword evidence="2" id="KW-1003">Cell membrane</keyword>
<feature type="transmembrane region" description="Helical" evidence="6">
    <location>
        <begin position="48"/>
        <end position="67"/>
    </location>
</feature>
<dbReference type="Pfam" id="PF09678">
    <property type="entry name" value="Caa3_CtaG"/>
    <property type="match status" value="1"/>
</dbReference>
<reference evidence="8" key="1">
    <citation type="submission" date="2016-10" db="EMBL/GenBank/DDBJ databases">
        <authorList>
            <person name="Varghese N."/>
            <person name="Submissions S."/>
        </authorList>
    </citation>
    <scope>NUCLEOTIDE SEQUENCE [LARGE SCALE GENOMIC DNA]</scope>
    <source>
        <strain evidence="8">DSM 21743</strain>
    </source>
</reference>
<name>A0A1H2LHH6_9ACTN</name>
<feature type="transmembrane region" description="Helical" evidence="6">
    <location>
        <begin position="242"/>
        <end position="263"/>
    </location>
</feature>
<keyword evidence="5 6" id="KW-0472">Membrane</keyword>
<feature type="transmembrane region" description="Helical" evidence="6">
    <location>
        <begin position="124"/>
        <end position="147"/>
    </location>
</feature>
<keyword evidence="8" id="KW-1185">Reference proteome</keyword>
<evidence type="ECO:0000256" key="6">
    <source>
        <dbReference type="SAM" id="Phobius"/>
    </source>
</evidence>
<accession>A0A1H2LHH6</accession>